<organism evidence="3 4">
    <name type="scientific">Talaromyces islandicus</name>
    <name type="common">Penicillium islandicum</name>
    <dbReference type="NCBI Taxonomy" id="28573"/>
    <lineage>
        <taxon>Eukaryota</taxon>
        <taxon>Fungi</taxon>
        <taxon>Dikarya</taxon>
        <taxon>Ascomycota</taxon>
        <taxon>Pezizomycotina</taxon>
        <taxon>Eurotiomycetes</taxon>
        <taxon>Eurotiomycetidae</taxon>
        <taxon>Eurotiales</taxon>
        <taxon>Trichocomaceae</taxon>
        <taxon>Talaromyces</taxon>
        <taxon>Talaromyces sect. Islandici</taxon>
    </lineage>
</organism>
<gene>
    <name evidence="3" type="ORF">PISL3812_05267</name>
</gene>
<dbReference type="OrthoDB" id="2142759at2759"/>
<feature type="region of interest" description="Disordered" evidence="1">
    <location>
        <begin position="394"/>
        <end position="455"/>
    </location>
</feature>
<reference evidence="3 4" key="1">
    <citation type="submission" date="2015-04" db="EMBL/GenBank/DDBJ databases">
        <authorList>
            <person name="Syromyatnikov M.Y."/>
            <person name="Popov V.N."/>
        </authorList>
    </citation>
    <scope>NUCLEOTIDE SEQUENCE [LARGE SCALE GENOMIC DNA]</scope>
    <source>
        <strain evidence="3">WF-38-12</strain>
    </source>
</reference>
<keyword evidence="3" id="KW-0808">Transferase</keyword>
<accession>A0A0U1LZS9</accession>
<dbReference type="PANTHER" id="PTHR35910:SF6">
    <property type="entry name" value="2EXR DOMAIN-CONTAINING PROTEIN"/>
    <property type="match status" value="1"/>
</dbReference>
<evidence type="ECO:0000259" key="2">
    <source>
        <dbReference type="Pfam" id="PF20150"/>
    </source>
</evidence>
<protein>
    <submittedName>
        <fullName evidence="3">Proto-oncogene tyrosine-protein kinase ROS</fullName>
    </submittedName>
</protein>
<dbReference type="AlphaFoldDB" id="A0A0U1LZS9"/>
<proteinExistence type="predicted"/>
<dbReference type="InterPro" id="IPR045518">
    <property type="entry name" value="2EXR"/>
</dbReference>
<name>A0A0U1LZS9_TALIS</name>
<dbReference type="GO" id="GO:0016301">
    <property type="term" value="F:kinase activity"/>
    <property type="evidence" value="ECO:0007669"/>
    <property type="project" value="UniProtKB-KW"/>
</dbReference>
<keyword evidence="3" id="KW-0418">Kinase</keyword>
<keyword evidence="4" id="KW-1185">Reference proteome</keyword>
<feature type="domain" description="2EXR" evidence="2">
    <location>
        <begin position="33"/>
        <end position="142"/>
    </location>
</feature>
<dbReference type="STRING" id="28573.A0A0U1LZS9"/>
<evidence type="ECO:0000313" key="3">
    <source>
        <dbReference type="EMBL" id="CRG88240.1"/>
    </source>
</evidence>
<evidence type="ECO:0000256" key="1">
    <source>
        <dbReference type="SAM" id="MobiDB-lite"/>
    </source>
</evidence>
<evidence type="ECO:0000313" key="4">
    <source>
        <dbReference type="Proteomes" id="UP000054383"/>
    </source>
</evidence>
<dbReference type="PANTHER" id="PTHR35910">
    <property type="entry name" value="2EXR DOMAIN-CONTAINING PROTEIN"/>
    <property type="match status" value="1"/>
</dbReference>
<dbReference type="EMBL" id="CVMT01000004">
    <property type="protein sequence ID" value="CRG88240.1"/>
    <property type="molecule type" value="Genomic_DNA"/>
</dbReference>
<dbReference type="Pfam" id="PF20150">
    <property type="entry name" value="2EXR"/>
    <property type="match status" value="1"/>
</dbReference>
<dbReference type="Proteomes" id="UP000054383">
    <property type="component" value="Unassembled WGS sequence"/>
</dbReference>
<feature type="compositionally biased region" description="Basic residues" evidence="1">
    <location>
        <begin position="413"/>
        <end position="426"/>
    </location>
</feature>
<sequence length="929" mass="105339">MLEIALSDRDEPVRKRPRLQEDRGSLPKINLKSLPLEVRLMIWEHTWPAARVVEAASWEKFDDDEYSEFTIFRPVGSLDTLLRTNFSSRPVETPSPLEKCSFPIALQICQESRMHTLKTYALVQHPDLPECAFYFNPRQDLLWFSCDIASDTKRLMELQDSYQTSINQFRILLVEDTEWEGWDWRASSSPVLSILPALQIVVLIDDDYDDDGTLITHSAEEYQVCATEYQNDNYTFFESMDPGYQLEYMDRGGNSYLGTYIPHRMIDANCTNVGVFQYTILREDVPSLPSRLPKSRAKTTQATLSWSNSTSSHRLTVTWNDITWWVLFLFCFPSFQGHSVRERASRAKMYFMCLTVTCSSHEPIEKDIANITNYIHTKRLEAGLRDTPESLLEATNPAAPLTPPMTDGGRLTSPRKKKRSDKKKPNKKLEPASRSAVDGQRSELESAATSPSAALHDSEVIGMICPPRTATPTVFPASDGRVERMDSDNTGQSTCTSSVTIQPPAPPLQVAGLNLDSAALIMPSLLYKCVKMKSTIGIYGHRTTNIIATNETEKIREYATEISQYEYTEAIRAIKKDKAMYAGKGLQINYTETIYWDIIMKGARLINPATLPVVKGPPDEFTMAEKVSTKKFMCEAGYASGLENQRQYRKLWKSLFEMRKAGIDKILFYRSKEFDKYCKEYPRKSEHTLLDTITSWEKVYGPQIDQLETRVKHLVRGDAKGSSVLSLPHVEEKIKIQPASWNNATNVWFLAEEETAFKLAGGPMVAADDPVWGLFDHQALSESKHNKTLFITLLPKNEHNLAVCPIVPVYPGDFLGIFAGTIRFSDDFNRVQGIHGPMEKLWLDYSNVTGVLNQMKVSKPGGEANVQIRWELVNMEDEGEPRISWTVSVRALKPIKPFEEVVREAPQEEQYLFHQSAAHAGQGFLKAIS</sequence>